<protein>
    <submittedName>
        <fullName evidence="2">YfhD family protein</fullName>
    </submittedName>
</protein>
<evidence type="ECO:0000256" key="1">
    <source>
        <dbReference type="SAM" id="MobiDB-lite"/>
    </source>
</evidence>
<dbReference type="EMBL" id="QXIR01000018">
    <property type="protein sequence ID" value="RIW32314.1"/>
    <property type="molecule type" value="Genomic_DNA"/>
</dbReference>
<dbReference type="OrthoDB" id="2973490at2"/>
<sequence>MGRSHGHKTRDKNKNKLPQVPKNLKSDGIDEEFSRELADQEDMEAQGRANAANQRQAAANRNKR</sequence>
<feature type="compositionally biased region" description="Basic residues" evidence="1">
    <location>
        <begin position="1"/>
        <end position="15"/>
    </location>
</feature>
<accession>A0A3A1QVE6</accession>
<dbReference type="AlphaFoldDB" id="A0A3A1QVE6"/>
<dbReference type="Pfam" id="PF14151">
    <property type="entry name" value="YfhD"/>
    <property type="match status" value="1"/>
</dbReference>
<dbReference type="InterPro" id="IPR025435">
    <property type="entry name" value="YfhD-like"/>
</dbReference>
<feature type="compositionally biased region" description="Low complexity" evidence="1">
    <location>
        <begin position="46"/>
        <end position="64"/>
    </location>
</feature>
<proteinExistence type="predicted"/>
<gene>
    <name evidence="2" type="ORF">D3H55_13670</name>
</gene>
<feature type="compositionally biased region" description="Basic and acidic residues" evidence="1">
    <location>
        <begin position="24"/>
        <end position="38"/>
    </location>
</feature>
<comment type="caution">
    <text evidence="2">The sequence shown here is derived from an EMBL/GenBank/DDBJ whole genome shotgun (WGS) entry which is preliminary data.</text>
</comment>
<evidence type="ECO:0000313" key="3">
    <source>
        <dbReference type="Proteomes" id="UP000265801"/>
    </source>
</evidence>
<organism evidence="2 3">
    <name type="scientific">Bacillus salacetis</name>
    <dbReference type="NCBI Taxonomy" id="2315464"/>
    <lineage>
        <taxon>Bacteria</taxon>
        <taxon>Bacillati</taxon>
        <taxon>Bacillota</taxon>
        <taxon>Bacilli</taxon>
        <taxon>Bacillales</taxon>
        <taxon>Bacillaceae</taxon>
        <taxon>Bacillus</taxon>
    </lineage>
</organism>
<keyword evidence="3" id="KW-1185">Reference proteome</keyword>
<dbReference type="RefSeq" id="WP_119547542.1">
    <property type="nucleotide sequence ID" value="NZ_QXIR01000018.1"/>
</dbReference>
<evidence type="ECO:0000313" key="2">
    <source>
        <dbReference type="EMBL" id="RIW32314.1"/>
    </source>
</evidence>
<feature type="region of interest" description="Disordered" evidence="1">
    <location>
        <begin position="1"/>
        <end position="64"/>
    </location>
</feature>
<name>A0A3A1QVE6_9BACI</name>
<dbReference type="Proteomes" id="UP000265801">
    <property type="component" value="Unassembled WGS sequence"/>
</dbReference>
<reference evidence="2 3" key="1">
    <citation type="submission" date="2018-09" db="EMBL/GenBank/DDBJ databases">
        <title>Bacillus saliacetes sp. nov., isolated from Thai shrimp paste (Ka-pi).</title>
        <authorList>
            <person name="Daroonpunt R."/>
            <person name="Tanasupawat S."/>
            <person name="Yiamsombut S."/>
        </authorList>
    </citation>
    <scope>NUCLEOTIDE SEQUENCE [LARGE SCALE GENOMIC DNA]</scope>
    <source>
        <strain evidence="2 3">SKP7-4</strain>
    </source>
</reference>